<protein>
    <submittedName>
        <fullName evidence="1">Uncharacterized protein</fullName>
    </submittedName>
</protein>
<gene>
    <name evidence="1" type="ORF">ACCO45_002989</name>
</gene>
<keyword evidence="2" id="KW-1185">Reference proteome</keyword>
<reference evidence="1" key="1">
    <citation type="submission" date="2024-12" db="EMBL/GenBank/DDBJ databases">
        <title>Comparative genomics and development of molecular markers within Purpureocillium lilacinum and among Purpureocillium species.</title>
        <authorList>
            <person name="Yeh Z.-Y."/>
            <person name="Ni N.-T."/>
            <person name="Lo P.-H."/>
            <person name="Mushyakhwo K."/>
            <person name="Lin C.-F."/>
            <person name="Nai Y.-S."/>
        </authorList>
    </citation>
    <scope>NUCLEOTIDE SEQUENCE</scope>
    <source>
        <strain evidence="1">NCHU-NPUST-175</strain>
    </source>
</reference>
<proteinExistence type="predicted"/>
<accession>A0ACC4E1D8</accession>
<evidence type="ECO:0000313" key="2">
    <source>
        <dbReference type="Proteomes" id="UP001638806"/>
    </source>
</evidence>
<dbReference type="EMBL" id="JBGNUJ010000003">
    <property type="protein sequence ID" value="KAL3961466.1"/>
    <property type="molecule type" value="Genomic_DNA"/>
</dbReference>
<organism evidence="1 2">
    <name type="scientific">Purpureocillium lilacinum</name>
    <name type="common">Paecilomyces lilacinus</name>
    <dbReference type="NCBI Taxonomy" id="33203"/>
    <lineage>
        <taxon>Eukaryota</taxon>
        <taxon>Fungi</taxon>
        <taxon>Dikarya</taxon>
        <taxon>Ascomycota</taxon>
        <taxon>Pezizomycotina</taxon>
        <taxon>Sordariomycetes</taxon>
        <taxon>Hypocreomycetidae</taxon>
        <taxon>Hypocreales</taxon>
        <taxon>Ophiocordycipitaceae</taxon>
        <taxon>Purpureocillium</taxon>
    </lineage>
</organism>
<name>A0ACC4E1D8_PURLI</name>
<dbReference type="Proteomes" id="UP001638806">
    <property type="component" value="Unassembled WGS sequence"/>
</dbReference>
<evidence type="ECO:0000313" key="1">
    <source>
        <dbReference type="EMBL" id="KAL3961466.1"/>
    </source>
</evidence>
<sequence>MKFLRLATLAATVSAAPFLADNVKGAAQDTADSVDQTAHSLGSGLGDRIPTFANDAADRLASRQDAVTGEELPHAMLDNEPFEEVADDAAADKPLLVGPDTPLTPRATGTSSSSTTTTTTTSARTSRTRSTASSARRARSAPHRNTKARRDLITPNWGVNDAASQMLNTALTGVRGGHQ</sequence>
<comment type="caution">
    <text evidence="1">The sequence shown here is derived from an EMBL/GenBank/DDBJ whole genome shotgun (WGS) entry which is preliminary data.</text>
</comment>